<dbReference type="OrthoDB" id="8445115at2"/>
<proteinExistence type="predicted"/>
<dbReference type="Proteomes" id="UP000319255">
    <property type="component" value="Unassembled WGS sequence"/>
</dbReference>
<evidence type="ECO:0000259" key="2">
    <source>
        <dbReference type="Pfam" id="PF13550"/>
    </source>
</evidence>
<sequence length="1296" mass="137461">MATLALTAAASSLTAGIGGFGGALLGAAAVAGAQVAGGLIDGALFGGTSTTRREGARLGDLDVMSSTEGAGIPWVLGRARVAGSVIWATRIREVARTEAETYRTGKTASQRVETTDYSYSVSFALAVAETRGAPVRHFGRVWADNRLLDVSGLEVRFYHGTEDQDPDPLITAVAGAAPAYRGIAYVVFEDLPLADYGNRIPQMAVEVFGATGEAEDLIRGVDLIPGSTEWGYMPTPVKRVAYDSQGEIISELAENSHRLEDVADWSISLDTLRGTLPNVGTVALVVSWFGDDLRAGRCTIAPRVEFRDKETLPAWSAGGLDRAAARLVSLKEGRPVYGSTPADISVVEAIRDLRARGLRVVLYPFIMMDIPAGSLPDPSGSGTQPENPWRGRIRATAGASVAAEVAAFLGAAAASDFGISGDAVSYSGPAEWSYRRFVLHLAHLAKAAGGVDAFLIGSETVGLTQSTESGSGVYPFVTGLVDLAGEVAGVLPSALISYAADWSEYHSHRPGDGSGDVFFNLDPLWSSPHVDFVAIDNYLPMADWRPGVDHLDYDPAAGRVSIYDLEYLKANVEGGEFFDWYYASDADRAAQVRTPIADGAHGEDWIFRQKAIRDWFGNAHRNRPGGVRSASATGWTPNAKPLWFTECGCPAVDHGANQPNIFAAINTSESGLPRFSGGVRDDFMPRQYLRALIEWWRDNGAAILDPANVLVWAWDARPWPEFPNFASEWADASAWRRGHWLNGRAGAIPAADAIKARLATFHDWPAEALDLARCHGQADGYAVAGPLAFRDWSQPWEIALRLDASLEGGTLAFASRAAALPAGALTPDALIDAEGSRFTLTRSALEDATRAVVLSYVDGLRNYETGAALAAIEAGVEDGTAEASLPLVLDADRGRAVAETILRTSAAARERIAFALPPSADAIRPGMLVSLDLPEIGPTVFLVEKVARGETLAIEATIYDRAAFAPSEGTMRGAPAWVTPAASRVLLAFLDLPILPGVAAEPHAGLIAAHAQPWPGGVDLYRSAEAGSGYALNLREGLRATIGETVSALAPGRLWSWSGETVDVRIFSGSLVTRTEAAVLDGANMLAIEHAPGVWEVVQFARAELVGDQTWRLSRLLRGQRGTEGARGSAPLPAGARVVVLDLAVAPVAMTAADVGRSWSWRYGPAGRDPEGAGFRTRAHAFAGIGLRPFAPVHLTARLGASGDLAIGWTRRTRTFGDAWPDEGDVPLGEVASEWRIEIRDGGGLKRSWTVTGATAATYTAAMMAADGVAAPFLIRVAQVSNTFGRGTPGEITFNG</sequence>
<protein>
    <recommendedName>
        <fullName evidence="6">Host specificity protein</fullName>
    </recommendedName>
</protein>
<evidence type="ECO:0000259" key="3">
    <source>
        <dbReference type="Pfam" id="PF23666"/>
    </source>
</evidence>
<feature type="domain" description="Tip attachment protein J" evidence="2">
    <location>
        <begin position="790"/>
        <end position="936"/>
    </location>
</feature>
<evidence type="ECO:0008006" key="6">
    <source>
        <dbReference type="Google" id="ProtNLM"/>
    </source>
</evidence>
<dbReference type="Pfam" id="PF13550">
    <property type="entry name" value="Phage-tail_3"/>
    <property type="match status" value="1"/>
</dbReference>
<feature type="domain" description="GTA TIM-barrel-like" evidence="1">
    <location>
        <begin position="432"/>
        <end position="723"/>
    </location>
</feature>
<keyword evidence="5" id="KW-1185">Reference proteome</keyword>
<dbReference type="InterPro" id="IPR032876">
    <property type="entry name" value="J_dom"/>
</dbReference>
<dbReference type="InterPro" id="IPR056490">
    <property type="entry name" value="Rcc01698_C"/>
</dbReference>
<evidence type="ECO:0000259" key="1">
    <source>
        <dbReference type="Pfam" id="PF13547"/>
    </source>
</evidence>
<dbReference type="EMBL" id="VFRP01000003">
    <property type="protein sequence ID" value="TPE52585.1"/>
    <property type="molecule type" value="Genomic_DNA"/>
</dbReference>
<dbReference type="Gene3D" id="3.20.20.80">
    <property type="entry name" value="Glycosidases"/>
    <property type="match status" value="1"/>
</dbReference>
<dbReference type="InterPro" id="IPR025195">
    <property type="entry name" value="GTA_TIM_dom"/>
</dbReference>
<dbReference type="InterPro" id="IPR017853">
    <property type="entry name" value="GH"/>
</dbReference>
<dbReference type="SUPFAM" id="SSF51445">
    <property type="entry name" value="(Trans)glycosidases"/>
    <property type="match status" value="1"/>
</dbReference>
<name>A0A501WWG4_9RHOB</name>
<evidence type="ECO:0000313" key="4">
    <source>
        <dbReference type="EMBL" id="TPE52585.1"/>
    </source>
</evidence>
<comment type="caution">
    <text evidence="4">The sequence shown here is derived from an EMBL/GenBank/DDBJ whole genome shotgun (WGS) entry which is preliminary data.</text>
</comment>
<organism evidence="4 5">
    <name type="scientific">Amaricoccus solimangrovi</name>
    <dbReference type="NCBI Taxonomy" id="2589815"/>
    <lineage>
        <taxon>Bacteria</taxon>
        <taxon>Pseudomonadati</taxon>
        <taxon>Pseudomonadota</taxon>
        <taxon>Alphaproteobacteria</taxon>
        <taxon>Rhodobacterales</taxon>
        <taxon>Paracoccaceae</taxon>
        <taxon>Amaricoccus</taxon>
    </lineage>
</organism>
<dbReference type="CDD" id="cd19607">
    <property type="entry name" value="GTA_TIM-barrel-like"/>
    <property type="match status" value="1"/>
</dbReference>
<dbReference type="Pfam" id="PF13547">
    <property type="entry name" value="GTA_TIM"/>
    <property type="match status" value="1"/>
</dbReference>
<gene>
    <name evidence="4" type="ORF">FJM51_05245</name>
</gene>
<accession>A0A501WWG4</accession>
<dbReference type="RefSeq" id="WP_140453068.1">
    <property type="nucleotide sequence ID" value="NZ_VFRP01000003.1"/>
</dbReference>
<feature type="domain" description="Rcc01698-like C-terminal" evidence="3">
    <location>
        <begin position="1040"/>
        <end position="1139"/>
    </location>
</feature>
<dbReference type="Pfam" id="PF23666">
    <property type="entry name" value="Rcc01698_C"/>
    <property type="match status" value="1"/>
</dbReference>
<reference evidence="4 5" key="1">
    <citation type="submission" date="2019-06" db="EMBL/GenBank/DDBJ databases">
        <title>A novel bacterium of genus Amaricoccus, isolated from marine sediment.</title>
        <authorList>
            <person name="Huang H."/>
            <person name="Mo K."/>
            <person name="Hu Y."/>
        </authorList>
    </citation>
    <scope>NUCLEOTIDE SEQUENCE [LARGE SCALE GENOMIC DNA]</scope>
    <source>
        <strain evidence="4 5">HB172011</strain>
    </source>
</reference>
<evidence type="ECO:0000313" key="5">
    <source>
        <dbReference type="Proteomes" id="UP000319255"/>
    </source>
</evidence>